<dbReference type="InterPro" id="IPR050769">
    <property type="entry name" value="NAT_camello-type"/>
</dbReference>
<reference evidence="4" key="1">
    <citation type="submission" date="2024-03" db="EMBL/GenBank/DDBJ databases">
        <title>Chitinophaga horti sp. nov., isolated from garden soil.</title>
        <authorList>
            <person name="Lee D.S."/>
            <person name="Han D.M."/>
            <person name="Baek J.H."/>
            <person name="Choi D.G."/>
            <person name="Jeon J.H."/>
            <person name="Jeon C.O."/>
        </authorList>
    </citation>
    <scope>NUCLEOTIDE SEQUENCE [LARGE SCALE GENOMIC DNA]</scope>
    <source>
        <strain evidence="4">GPA1</strain>
    </source>
</reference>
<evidence type="ECO:0000256" key="1">
    <source>
        <dbReference type="ARBA" id="ARBA00022679"/>
    </source>
</evidence>
<dbReference type="PANTHER" id="PTHR13947:SF37">
    <property type="entry name" value="LD18367P"/>
    <property type="match status" value="1"/>
</dbReference>
<protein>
    <submittedName>
        <fullName evidence="3">GNAT family N-acetyltransferase</fullName>
        <ecNumber evidence="3">2.3.1.-</ecNumber>
    </submittedName>
</protein>
<dbReference type="RefSeq" id="WP_341834335.1">
    <property type="nucleotide sequence ID" value="NZ_CP149822.1"/>
</dbReference>
<dbReference type="Proteomes" id="UP001485459">
    <property type="component" value="Chromosome"/>
</dbReference>
<dbReference type="PANTHER" id="PTHR13947">
    <property type="entry name" value="GNAT FAMILY N-ACETYLTRANSFERASE"/>
    <property type="match status" value="1"/>
</dbReference>
<keyword evidence="1 3" id="KW-0808">Transferase</keyword>
<evidence type="ECO:0000259" key="2">
    <source>
        <dbReference type="PROSITE" id="PS51186"/>
    </source>
</evidence>
<dbReference type="Gene3D" id="3.40.630.30">
    <property type="match status" value="1"/>
</dbReference>
<dbReference type="Pfam" id="PF13673">
    <property type="entry name" value="Acetyltransf_10"/>
    <property type="match status" value="1"/>
</dbReference>
<keyword evidence="4" id="KW-1185">Reference proteome</keyword>
<gene>
    <name evidence="3" type="ORF">WJU16_15170</name>
</gene>
<name>A0ABZ2YHZ0_9BACT</name>
<feature type="domain" description="N-acetyltransferase" evidence="2">
    <location>
        <begin position="2"/>
        <end position="143"/>
    </location>
</feature>
<evidence type="ECO:0000313" key="4">
    <source>
        <dbReference type="Proteomes" id="UP001485459"/>
    </source>
</evidence>
<evidence type="ECO:0000313" key="3">
    <source>
        <dbReference type="EMBL" id="WZN39345.1"/>
    </source>
</evidence>
<proteinExistence type="predicted"/>
<accession>A0ABZ2YHZ0</accession>
<dbReference type="InterPro" id="IPR000182">
    <property type="entry name" value="GNAT_dom"/>
</dbReference>
<dbReference type="EC" id="2.3.1.-" evidence="3"/>
<dbReference type="SUPFAM" id="SSF55729">
    <property type="entry name" value="Acyl-CoA N-acyltransferases (Nat)"/>
    <property type="match status" value="1"/>
</dbReference>
<sequence>MPNIRLIEYGSCDYHDMVVLRDNILRRPLGLTFSTEYLRQEMNDFLIGCFDGKQIVGCCILTPVNNDVIQLRQMAVDENQQGKGTGSKILRFAEERARKEGFSELTMHARDVARPFYEKNGYSARGDIFTEVGIDHIEMYRKL</sequence>
<dbReference type="GO" id="GO:0016746">
    <property type="term" value="F:acyltransferase activity"/>
    <property type="evidence" value="ECO:0007669"/>
    <property type="project" value="UniProtKB-KW"/>
</dbReference>
<dbReference type="PROSITE" id="PS51186">
    <property type="entry name" value="GNAT"/>
    <property type="match status" value="1"/>
</dbReference>
<dbReference type="InterPro" id="IPR016181">
    <property type="entry name" value="Acyl_CoA_acyltransferase"/>
</dbReference>
<dbReference type="CDD" id="cd04301">
    <property type="entry name" value="NAT_SF"/>
    <property type="match status" value="1"/>
</dbReference>
<keyword evidence="3" id="KW-0012">Acyltransferase</keyword>
<organism evidence="3 4">
    <name type="scientific">Chitinophaga pollutisoli</name>
    <dbReference type="NCBI Taxonomy" id="3133966"/>
    <lineage>
        <taxon>Bacteria</taxon>
        <taxon>Pseudomonadati</taxon>
        <taxon>Bacteroidota</taxon>
        <taxon>Chitinophagia</taxon>
        <taxon>Chitinophagales</taxon>
        <taxon>Chitinophagaceae</taxon>
        <taxon>Chitinophaga</taxon>
    </lineage>
</organism>
<dbReference type="EMBL" id="CP149822">
    <property type="protein sequence ID" value="WZN39345.1"/>
    <property type="molecule type" value="Genomic_DNA"/>
</dbReference>